<evidence type="ECO:0000256" key="6">
    <source>
        <dbReference type="PIRSR" id="PIRSR001123-2"/>
    </source>
</evidence>
<dbReference type="Gene3D" id="3.40.630.10">
    <property type="entry name" value="Zn peptidases"/>
    <property type="match status" value="1"/>
</dbReference>
<protein>
    <submittedName>
        <fullName evidence="8">Carboxypeptidase G2</fullName>
        <ecNumber evidence="8">3.4.17.11</ecNumber>
    </submittedName>
</protein>
<keyword evidence="8" id="KW-0121">Carboxypeptidase</keyword>
<evidence type="ECO:0000256" key="1">
    <source>
        <dbReference type="ARBA" id="ARBA00001947"/>
    </source>
</evidence>
<evidence type="ECO:0000313" key="8">
    <source>
        <dbReference type="EMBL" id="SPY46861.1"/>
    </source>
</evidence>
<dbReference type="Proteomes" id="UP000250070">
    <property type="component" value="Unassembled WGS sequence"/>
</dbReference>
<dbReference type="PANTHER" id="PTHR42994:SF2">
    <property type="entry name" value="PEPTIDASE"/>
    <property type="match status" value="1"/>
</dbReference>
<dbReference type="AlphaFoldDB" id="A0A2X1YH75"/>
<dbReference type="GeneID" id="83862258"/>
<dbReference type="Pfam" id="PF07687">
    <property type="entry name" value="M20_dimer"/>
    <property type="match status" value="1"/>
</dbReference>
<dbReference type="InterPro" id="IPR011650">
    <property type="entry name" value="Peptidase_M20_dimer"/>
</dbReference>
<accession>A0A2X1YH75</accession>
<dbReference type="InterPro" id="IPR008007">
    <property type="entry name" value="Peptidase_M42"/>
</dbReference>
<dbReference type="GO" id="GO:0046872">
    <property type="term" value="F:metal ion binding"/>
    <property type="evidence" value="ECO:0007669"/>
    <property type="project" value="UniProtKB-UniRule"/>
</dbReference>
<dbReference type="PIRSF" id="PIRSF001123">
    <property type="entry name" value="PepA_GA"/>
    <property type="match status" value="1"/>
</dbReference>
<comment type="cofactor">
    <cofactor evidence="1">
        <name>Zn(2+)</name>
        <dbReference type="ChEBI" id="CHEBI:29105"/>
    </cofactor>
</comment>
<keyword evidence="2 6" id="KW-0479">Metal-binding</keyword>
<evidence type="ECO:0000256" key="3">
    <source>
        <dbReference type="ARBA" id="ARBA00022801"/>
    </source>
</evidence>
<comment type="similarity">
    <text evidence="5">Belongs to the peptidase M42 family.</text>
</comment>
<dbReference type="SUPFAM" id="SSF53187">
    <property type="entry name" value="Zn-dependent exopeptidases"/>
    <property type="match status" value="1"/>
</dbReference>
<dbReference type="EMBL" id="UATM01000032">
    <property type="protein sequence ID" value="SPY46861.1"/>
    <property type="molecule type" value="Genomic_DNA"/>
</dbReference>
<name>A0A2X1YH75_9FIRM</name>
<keyword evidence="8" id="KW-0645">Protease</keyword>
<dbReference type="InterPro" id="IPR002933">
    <property type="entry name" value="Peptidase_M20"/>
</dbReference>
<sequence>MKDFEREKLLEIFEDLLLIHSPSYGEEKVAEYIINFVEELGGEVYLDQSQDKYGGKAPTIFAKFKGQGEGVTFSAHMDVIEPNKDLKIIKEDEVWKTDGNTTLGGDDKGGLAAILYSIYYLVTKNHKHRDIYAIFTPGEEVGMLGARNINWEEVYKNMDPAKNMIVVDNAGSCDKVAYKAPTSYSYSFKIKGKSAHAGIEPEKGISAIMLAAKAISKFKNLRIDEFTTANVSKINSDFPKNVVPDYLEFSGEIRGHDKDHVLEILDEYQKIVGDLTEDFDFEKTLDYPALAPSDMEFAKKVIKSYKNVGVDAKEVIIGGGSDANFFAEEGFNSLIVGVGMEKVHTKEEYIVLEDLENTTRALIDYLKLD</sequence>
<keyword evidence="4" id="KW-0862">Zinc</keyword>
<dbReference type="RefSeq" id="WP_112889568.1">
    <property type="nucleotide sequence ID" value="NZ_CP068103.1"/>
</dbReference>
<evidence type="ECO:0000256" key="2">
    <source>
        <dbReference type="ARBA" id="ARBA00022723"/>
    </source>
</evidence>
<organism evidence="8 9">
    <name type="scientific">Peptoniphilus harei</name>
    <dbReference type="NCBI Taxonomy" id="54005"/>
    <lineage>
        <taxon>Bacteria</taxon>
        <taxon>Bacillati</taxon>
        <taxon>Bacillota</taxon>
        <taxon>Tissierellia</taxon>
        <taxon>Tissierellales</taxon>
        <taxon>Peptoniphilaceae</taxon>
        <taxon>Peptoniphilus</taxon>
    </lineage>
</organism>
<dbReference type="OrthoDB" id="9773892at2"/>
<dbReference type="SUPFAM" id="SSF55031">
    <property type="entry name" value="Bacterial exopeptidase dimerisation domain"/>
    <property type="match status" value="1"/>
</dbReference>
<feature type="binding site" evidence="6">
    <location>
        <position position="76"/>
    </location>
    <ligand>
        <name>Zn(2+)</name>
        <dbReference type="ChEBI" id="CHEBI:29105"/>
        <label>1</label>
    </ligand>
</feature>
<reference evidence="8 9" key="1">
    <citation type="submission" date="2018-06" db="EMBL/GenBank/DDBJ databases">
        <authorList>
            <consortium name="Pathogen Informatics"/>
            <person name="Doyle S."/>
        </authorList>
    </citation>
    <scope>NUCLEOTIDE SEQUENCE [LARGE SCALE GENOMIC DNA]</scope>
    <source>
        <strain evidence="8 9">NCTC13076</strain>
    </source>
</reference>
<gene>
    <name evidence="8" type="primary">cpg2</name>
    <name evidence="8" type="ORF">NCTC13076_00753</name>
</gene>
<dbReference type="PANTHER" id="PTHR42994">
    <property type="entry name" value="PEPTIDASE T"/>
    <property type="match status" value="1"/>
</dbReference>
<dbReference type="GO" id="GO:0004177">
    <property type="term" value="F:aminopeptidase activity"/>
    <property type="evidence" value="ECO:0007669"/>
    <property type="project" value="UniProtKB-UniRule"/>
</dbReference>
<keyword evidence="3 8" id="KW-0378">Hydrolase</keyword>
<evidence type="ECO:0000256" key="5">
    <source>
        <dbReference type="PIRNR" id="PIRNR001123"/>
    </source>
</evidence>
<dbReference type="EC" id="3.4.17.11" evidence="8"/>
<dbReference type="Pfam" id="PF01546">
    <property type="entry name" value="Peptidase_M20"/>
    <property type="match status" value="1"/>
</dbReference>
<evidence type="ECO:0000256" key="4">
    <source>
        <dbReference type="ARBA" id="ARBA00022833"/>
    </source>
</evidence>
<evidence type="ECO:0000313" key="9">
    <source>
        <dbReference type="Proteomes" id="UP000250070"/>
    </source>
</evidence>
<dbReference type="Gene3D" id="3.30.70.360">
    <property type="match status" value="1"/>
</dbReference>
<feature type="domain" description="Peptidase M20 dimerisation" evidence="7">
    <location>
        <begin position="185"/>
        <end position="276"/>
    </location>
</feature>
<evidence type="ECO:0000259" key="7">
    <source>
        <dbReference type="Pfam" id="PF07687"/>
    </source>
</evidence>
<comment type="cofactor">
    <cofactor evidence="6">
        <name>a divalent metal cation</name>
        <dbReference type="ChEBI" id="CHEBI:60240"/>
    </cofactor>
    <text evidence="6">Binds 2 divalent metal cations per subunit.</text>
</comment>
<dbReference type="InterPro" id="IPR036264">
    <property type="entry name" value="Bact_exopeptidase_dim_dom"/>
</dbReference>
<proteinExistence type="inferred from homology"/>
<dbReference type="GO" id="GO:0004180">
    <property type="term" value="F:carboxypeptidase activity"/>
    <property type="evidence" value="ECO:0007669"/>
    <property type="project" value="UniProtKB-KW"/>
</dbReference>